<dbReference type="EMBL" id="PDUG01000001">
    <property type="protein sequence ID" value="PIC50271.1"/>
    <property type="molecule type" value="Genomic_DNA"/>
</dbReference>
<dbReference type="AlphaFoldDB" id="A0A2G5VF15"/>
<organism evidence="1 2">
    <name type="scientific">Caenorhabditis nigoni</name>
    <dbReference type="NCBI Taxonomy" id="1611254"/>
    <lineage>
        <taxon>Eukaryota</taxon>
        <taxon>Metazoa</taxon>
        <taxon>Ecdysozoa</taxon>
        <taxon>Nematoda</taxon>
        <taxon>Chromadorea</taxon>
        <taxon>Rhabditida</taxon>
        <taxon>Rhabditina</taxon>
        <taxon>Rhabditomorpha</taxon>
        <taxon>Rhabditoidea</taxon>
        <taxon>Rhabditidae</taxon>
        <taxon>Peloderinae</taxon>
        <taxon>Caenorhabditis</taxon>
    </lineage>
</organism>
<sequence length="72" mass="8621">MIKQFLVKFFFTGQSISFKTIDFNQQCGKVVRWQVQRRKVVGSIPLIPKIFAKFFCFILSCHNWLWNENYAV</sequence>
<gene>
    <name evidence="1" type="primary">Cnig_chr_I.g1240</name>
    <name evidence="1" type="ORF">B9Z55_001240</name>
</gene>
<evidence type="ECO:0000313" key="2">
    <source>
        <dbReference type="Proteomes" id="UP000230233"/>
    </source>
</evidence>
<dbReference type="Proteomes" id="UP000230233">
    <property type="component" value="Chromosome I"/>
</dbReference>
<proteinExistence type="predicted"/>
<protein>
    <submittedName>
        <fullName evidence="1">Uncharacterized protein</fullName>
    </submittedName>
</protein>
<accession>A0A2G5VF15</accession>
<keyword evidence="2" id="KW-1185">Reference proteome</keyword>
<reference evidence="2" key="1">
    <citation type="submission" date="2017-10" db="EMBL/GenBank/DDBJ databases">
        <title>Rapid genome shrinkage in a self-fertile nematode reveals novel sperm competition proteins.</title>
        <authorList>
            <person name="Yin D."/>
            <person name="Schwarz E.M."/>
            <person name="Thomas C.G."/>
            <person name="Felde R.L."/>
            <person name="Korf I.F."/>
            <person name="Cutter A.D."/>
            <person name="Schartner C.M."/>
            <person name="Ralston E.J."/>
            <person name="Meyer B.J."/>
            <person name="Haag E.S."/>
        </authorList>
    </citation>
    <scope>NUCLEOTIDE SEQUENCE [LARGE SCALE GENOMIC DNA]</scope>
    <source>
        <strain evidence="2">JU1422</strain>
    </source>
</reference>
<evidence type="ECO:0000313" key="1">
    <source>
        <dbReference type="EMBL" id="PIC50271.1"/>
    </source>
</evidence>
<comment type="caution">
    <text evidence="1">The sequence shown here is derived from an EMBL/GenBank/DDBJ whole genome shotgun (WGS) entry which is preliminary data.</text>
</comment>
<name>A0A2G5VF15_9PELO</name>